<dbReference type="GO" id="GO:0046872">
    <property type="term" value="F:metal ion binding"/>
    <property type="evidence" value="ECO:0007669"/>
    <property type="project" value="UniProtKB-KW"/>
</dbReference>
<comment type="cofactor">
    <cofactor evidence="8">
        <name>heme b</name>
        <dbReference type="ChEBI" id="CHEBI:60344"/>
    </cofactor>
    <text evidence="8">Binds 1 heme b (iron(II)-protoporphyrin IX) group per subunit.</text>
</comment>
<dbReference type="STRING" id="4081.A0A3Q7EEX0"/>
<dbReference type="AlphaFoldDB" id="A0A3Q7EEX0"/>
<dbReference type="EC" id="1.11.1.7" evidence="2"/>
<dbReference type="InterPro" id="IPR002016">
    <property type="entry name" value="Haem_peroxidase"/>
</dbReference>
<feature type="domain" description="Plant heme peroxidase family profile" evidence="10">
    <location>
        <begin position="14"/>
        <end position="129"/>
    </location>
</feature>
<evidence type="ECO:0000313" key="11">
    <source>
        <dbReference type="EnsemblPlants" id="Solyc01g059847.1.1"/>
    </source>
</evidence>
<evidence type="ECO:0000259" key="10">
    <source>
        <dbReference type="PROSITE" id="PS50873"/>
    </source>
</evidence>
<dbReference type="SUPFAM" id="SSF48113">
    <property type="entry name" value="Heme-dependent peroxidases"/>
    <property type="match status" value="1"/>
</dbReference>
<dbReference type="GO" id="GO:0140825">
    <property type="term" value="F:lactoperoxidase activity"/>
    <property type="evidence" value="ECO:0007669"/>
    <property type="project" value="UniProtKB-EC"/>
</dbReference>
<comment type="similarity">
    <text evidence="9">Belongs to the peroxidase family.</text>
</comment>
<reference evidence="11" key="1">
    <citation type="journal article" date="2012" name="Nature">
        <title>The tomato genome sequence provides insights into fleshy fruit evolution.</title>
        <authorList>
            <consortium name="Tomato Genome Consortium"/>
        </authorList>
    </citation>
    <scope>NUCLEOTIDE SEQUENCE [LARGE SCALE GENOMIC DNA]</scope>
    <source>
        <strain evidence="11">cv. Heinz 1706</strain>
    </source>
</reference>
<evidence type="ECO:0000313" key="12">
    <source>
        <dbReference type="Proteomes" id="UP000004994"/>
    </source>
</evidence>
<dbReference type="InterPro" id="IPR000823">
    <property type="entry name" value="Peroxidase_pln"/>
</dbReference>
<feature type="binding site" evidence="8">
    <location>
        <position position="35"/>
    </location>
    <ligand>
        <name>Ca(2+)</name>
        <dbReference type="ChEBI" id="CHEBI:29108"/>
        <label>2</label>
    </ligand>
</feature>
<feature type="binding site" evidence="8">
    <location>
        <position position="92"/>
    </location>
    <ligand>
        <name>Ca(2+)</name>
        <dbReference type="ChEBI" id="CHEBI:29108"/>
        <label>2</label>
    </ligand>
</feature>
<dbReference type="GO" id="GO:0020037">
    <property type="term" value="F:heme binding"/>
    <property type="evidence" value="ECO:0007669"/>
    <property type="project" value="InterPro"/>
</dbReference>
<evidence type="ECO:0000256" key="5">
    <source>
        <dbReference type="ARBA" id="ARBA00022723"/>
    </source>
</evidence>
<dbReference type="GO" id="GO:0006979">
    <property type="term" value="P:response to oxidative stress"/>
    <property type="evidence" value="ECO:0007669"/>
    <property type="project" value="InterPro"/>
</dbReference>
<keyword evidence="12" id="KW-1185">Reference proteome</keyword>
<evidence type="ECO:0000256" key="4">
    <source>
        <dbReference type="ARBA" id="ARBA00022617"/>
    </source>
</evidence>
<feature type="binding site" description="axial binding residue" evidence="8">
    <location>
        <position position="34"/>
    </location>
    <ligand>
        <name>heme b</name>
        <dbReference type="ChEBI" id="CHEBI:60344"/>
    </ligand>
    <ligandPart>
        <name>Fe</name>
        <dbReference type="ChEBI" id="CHEBI:18248"/>
    </ligandPart>
</feature>
<dbReference type="Gramene" id="Solyc01g059847.1.1">
    <property type="protein sequence ID" value="Solyc01g059847.1.1"/>
    <property type="gene ID" value="Solyc01g059847.1"/>
</dbReference>
<dbReference type="Proteomes" id="UP000004994">
    <property type="component" value="Chromosome 1"/>
</dbReference>
<dbReference type="PROSITE" id="PS50873">
    <property type="entry name" value="PEROXIDASE_4"/>
    <property type="match status" value="1"/>
</dbReference>
<keyword evidence="4" id="KW-0349">Heme</keyword>
<evidence type="ECO:0000256" key="8">
    <source>
        <dbReference type="PIRSR" id="PIRSR600823-3"/>
    </source>
</evidence>
<protein>
    <recommendedName>
        <fullName evidence="2">peroxidase</fullName>
        <ecNumber evidence="2">1.11.1.7</ecNumber>
    </recommendedName>
</protein>
<comment type="cofactor">
    <cofactor evidence="8">
        <name>Ca(2+)</name>
        <dbReference type="ChEBI" id="CHEBI:29108"/>
    </cofactor>
    <text evidence="8">Binds 2 calcium ions per subunit.</text>
</comment>
<keyword evidence="6" id="KW-0560">Oxidoreductase</keyword>
<name>A0A3Q7EEX0_SOLLC</name>
<dbReference type="EnsemblPlants" id="Solyc01g059847.1.1">
    <property type="protein sequence ID" value="Solyc01g059847.1.1"/>
    <property type="gene ID" value="Solyc01g059847.1"/>
</dbReference>
<dbReference type="InterPro" id="IPR010255">
    <property type="entry name" value="Haem_peroxidase_sf"/>
</dbReference>
<keyword evidence="3" id="KW-0575">Peroxidase</keyword>
<evidence type="ECO:0000256" key="2">
    <source>
        <dbReference type="ARBA" id="ARBA00012313"/>
    </source>
</evidence>
<evidence type="ECO:0000256" key="6">
    <source>
        <dbReference type="ARBA" id="ARBA00023002"/>
    </source>
</evidence>
<sequence>MEAARPPAAEARLQMGATVTCWNHLIILTNVGAHTLGITHCYNIESRLYDDPKNDEPNEHEFKIYLKLSRPKGSLTSNISFVLNEPTTLTFDNHYYINAINEIDAKIPFHLLTTPYVQCFAADQDNFLRLSLLLLSSFLLMEFSLVHKASLKEVVMR</sequence>
<evidence type="ECO:0000256" key="3">
    <source>
        <dbReference type="ARBA" id="ARBA00022559"/>
    </source>
</evidence>
<dbReference type="PANTHER" id="PTHR31517">
    <property type="match status" value="1"/>
</dbReference>
<accession>A0A3Q7EEX0</accession>
<dbReference type="Gene3D" id="1.10.420.10">
    <property type="entry name" value="Peroxidase, domain 2"/>
    <property type="match status" value="1"/>
</dbReference>
<feature type="binding site" evidence="8">
    <location>
        <position position="87"/>
    </location>
    <ligand>
        <name>Ca(2+)</name>
        <dbReference type="ChEBI" id="CHEBI:29108"/>
        <label>2</label>
    </ligand>
</feature>
<comment type="catalytic activity">
    <reaction evidence="1">
        <text>2 a phenolic donor + H2O2 = 2 a phenolic radical donor + 2 H2O</text>
        <dbReference type="Rhea" id="RHEA:56136"/>
        <dbReference type="ChEBI" id="CHEBI:15377"/>
        <dbReference type="ChEBI" id="CHEBI:16240"/>
        <dbReference type="ChEBI" id="CHEBI:139520"/>
        <dbReference type="ChEBI" id="CHEBI:139521"/>
        <dbReference type="EC" id="1.11.1.7"/>
    </reaction>
</comment>
<evidence type="ECO:0000256" key="1">
    <source>
        <dbReference type="ARBA" id="ARBA00000189"/>
    </source>
</evidence>
<organism evidence="11">
    <name type="scientific">Solanum lycopersicum</name>
    <name type="common">Tomato</name>
    <name type="synonym">Lycopersicon esculentum</name>
    <dbReference type="NCBI Taxonomy" id="4081"/>
    <lineage>
        <taxon>Eukaryota</taxon>
        <taxon>Viridiplantae</taxon>
        <taxon>Streptophyta</taxon>
        <taxon>Embryophyta</taxon>
        <taxon>Tracheophyta</taxon>
        <taxon>Spermatophyta</taxon>
        <taxon>Magnoliopsida</taxon>
        <taxon>eudicotyledons</taxon>
        <taxon>Gunneridae</taxon>
        <taxon>Pentapetalae</taxon>
        <taxon>asterids</taxon>
        <taxon>lamiids</taxon>
        <taxon>Solanales</taxon>
        <taxon>Solanaceae</taxon>
        <taxon>Solanoideae</taxon>
        <taxon>Solaneae</taxon>
        <taxon>Solanum</taxon>
        <taxon>Solanum subgen. Lycopersicon</taxon>
    </lineage>
</organism>
<dbReference type="Pfam" id="PF00141">
    <property type="entry name" value="peroxidase"/>
    <property type="match status" value="1"/>
</dbReference>
<keyword evidence="5 8" id="KW-0479">Metal-binding</keyword>
<dbReference type="PANTHER" id="PTHR31517:SF81">
    <property type="entry name" value="PEROXIDASE"/>
    <property type="match status" value="1"/>
</dbReference>
<evidence type="ECO:0000256" key="7">
    <source>
        <dbReference type="ARBA" id="ARBA00023004"/>
    </source>
</evidence>
<dbReference type="InParanoid" id="A0A3Q7EEX0"/>
<evidence type="ECO:0000256" key="9">
    <source>
        <dbReference type="RuleBase" id="RU004241"/>
    </source>
</evidence>
<reference evidence="11" key="2">
    <citation type="submission" date="2019-01" db="UniProtKB">
        <authorList>
            <consortium name="EnsemblPlants"/>
        </authorList>
    </citation>
    <scope>IDENTIFICATION</scope>
    <source>
        <strain evidence="11">cv. Heinz 1706</strain>
    </source>
</reference>
<keyword evidence="7 8" id="KW-0408">Iron</keyword>
<proteinExistence type="inferred from homology"/>
<keyword evidence="8" id="KW-0106">Calcium</keyword>